<dbReference type="AlphaFoldDB" id="A0A2N0WBR3"/>
<comment type="caution">
    <text evidence="2">The sequence shown here is derived from an EMBL/GenBank/DDBJ whole genome shotgun (WGS) entry which is preliminary data.</text>
</comment>
<dbReference type="RefSeq" id="WP_101237269.1">
    <property type="nucleotide sequence ID" value="NZ_PISJ01000019.1"/>
</dbReference>
<keyword evidence="1" id="KW-0472">Membrane</keyword>
<gene>
    <name evidence="2" type="ORF">CW311_17055</name>
</gene>
<accession>A0A2N0WBR3</accession>
<dbReference type="EMBL" id="PISJ01000019">
    <property type="protein sequence ID" value="PKF31944.1"/>
    <property type="molecule type" value="Genomic_DNA"/>
</dbReference>
<reference evidence="2 3" key="1">
    <citation type="submission" date="2017-12" db="EMBL/GenBank/DDBJ databases">
        <title>Draft Genome sequences of multiple microbial strains isolated from spacecraft associated surfaces.</title>
        <authorList>
            <person name="Seuylemezian A."/>
            <person name="Vaishampayan P."/>
            <person name="Venkateswaran K."/>
        </authorList>
    </citation>
    <scope>NUCLEOTIDE SEQUENCE [LARGE SCALE GENOMIC DNA]</scope>
    <source>
        <strain evidence="2 3">2P01AA</strain>
    </source>
</reference>
<dbReference type="Proteomes" id="UP000233553">
    <property type="component" value="Unassembled WGS sequence"/>
</dbReference>
<evidence type="ECO:0000313" key="3">
    <source>
        <dbReference type="Proteomes" id="UP000233553"/>
    </source>
</evidence>
<evidence type="ECO:0000313" key="2">
    <source>
        <dbReference type="EMBL" id="PKF31944.1"/>
    </source>
</evidence>
<feature type="transmembrane region" description="Helical" evidence="1">
    <location>
        <begin position="12"/>
        <end position="29"/>
    </location>
</feature>
<proteinExistence type="predicted"/>
<organism evidence="2 3">
    <name type="scientific">Acinetobacter proteolyticus</name>
    <dbReference type="NCBI Taxonomy" id="1776741"/>
    <lineage>
        <taxon>Bacteria</taxon>
        <taxon>Pseudomonadati</taxon>
        <taxon>Pseudomonadota</taxon>
        <taxon>Gammaproteobacteria</taxon>
        <taxon>Moraxellales</taxon>
        <taxon>Moraxellaceae</taxon>
        <taxon>Acinetobacter</taxon>
    </lineage>
</organism>
<protein>
    <submittedName>
        <fullName evidence="2">Uncharacterized protein</fullName>
    </submittedName>
</protein>
<sequence length="182" mass="21230">MNDFDFAKGFDIFKALTPFILALIVYLVWHKQKEKEVIAIEAKNSMITLNEILALIDDVFSLFKGSDLNKLNEDEKKTLKNNIKQKFEVLNLKKNNLLYSMIFIADAKADKDFHNLIFAKDRKLMLDLFNLGRIMTLSLNKMNHTEESLEELNIKIYSYRSSIVESIHSTKKNLVGYALYRK</sequence>
<keyword evidence="1" id="KW-0812">Transmembrane</keyword>
<keyword evidence="1" id="KW-1133">Transmembrane helix</keyword>
<evidence type="ECO:0000256" key="1">
    <source>
        <dbReference type="SAM" id="Phobius"/>
    </source>
</evidence>
<name>A0A2N0WBR3_9GAMM</name>